<feature type="domain" description="Terpene synthase metal-binding" evidence="5">
    <location>
        <begin position="207"/>
        <end position="337"/>
    </location>
</feature>
<dbReference type="InterPro" id="IPR050148">
    <property type="entry name" value="Terpene_synthase-like"/>
</dbReference>
<dbReference type="Pfam" id="PF03936">
    <property type="entry name" value="Terpene_synth_C"/>
    <property type="match status" value="1"/>
</dbReference>
<dbReference type="Proteomes" id="UP000813462">
    <property type="component" value="Unassembled WGS sequence"/>
</dbReference>
<dbReference type="Pfam" id="PF01397">
    <property type="entry name" value="Terpene_synth"/>
    <property type="match status" value="1"/>
</dbReference>
<evidence type="ECO:0000259" key="5">
    <source>
        <dbReference type="Pfam" id="PF03936"/>
    </source>
</evidence>
<dbReference type="InterPro" id="IPR005630">
    <property type="entry name" value="Terpene_synthase_metal-bd"/>
</dbReference>
<name>A0A978VIR6_ZIZJJ</name>
<dbReference type="InterPro" id="IPR008949">
    <property type="entry name" value="Isoprenoid_synthase_dom_sf"/>
</dbReference>
<keyword evidence="2" id="KW-0479">Metal-binding</keyword>
<sequence length="340" mass="39929">MKYKGLVLSTAWPPHKLLIQSNNNPITRKSANYKPTIWTYDFVQSLKGHDMDELLMYRANKLEEQVKSMISNEKTEFLTKLELIDDIQRLGLAYHFEQDIKKALHRCAFLVDKIERTEKNLHATALSFRLLRQHGFEVSQDESENNLSKQVSHALELPLHHRMLRLEARWYIEEYSKRSDANQVLLEAAKLDFNRVQSVLQRDLKDMSRWDVSAVNILPDYMKLCFLALYNTVNEMVYDILKEQGLNILPYLTKAWADLFKAFLKEAKWCHRKYTPTFEEYFDNAWMSISGVAILVHAYLLVDKSITKECLDCLENHHNLLRWPSIIFRLCNDLGTSSVP</sequence>
<evidence type="ECO:0000313" key="7">
    <source>
        <dbReference type="Proteomes" id="UP000813462"/>
    </source>
</evidence>
<dbReference type="GO" id="GO:0000287">
    <property type="term" value="F:magnesium ion binding"/>
    <property type="evidence" value="ECO:0007669"/>
    <property type="project" value="InterPro"/>
</dbReference>
<dbReference type="EMBL" id="JAEACU010000004">
    <property type="protein sequence ID" value="KAH7532985.1"/>
    <property type="molecule type" value="Genomic_DNA"/>
</dbReference>
<dbReference type="AlphaFoldDB" id="A0A978VIR6"/>
<feature type="domain" description="Terpene synthase N-terminal" evidence="4">
    <location>
        <begin position="37"/>
        <end position="142"/>
    </location>
</feature>
<organism evidence="6 7">
    <name type="scientific">Ziziphus jujuba var. spinosa</name>
    <dbReference type="NCBI Taxonomy" id="714518"/>
    <lineage>
        <taxon>Eukaryota</taxon>
        <taxon>Viridiplantae</taxon>
        <taxon>Streptophyta</taxon>
        <taxon>Embryophyta</taxon>
        <taxon>Tracheophyta</taxon>
        <taxon>Spermatophyta</taxon>
        <taxon>Magnoliopsida</taxon>
        <taxon>eudicotyledons</taxon>
        <taxon>Gunneridae</taxon>
        <taxon>Pentapetalae</taxon>
        <taxon>rosids</taxon>
        <taxon>fabids</taxon>
        <taxon>Rosales</taxon>
        <taxon>Rhamnaceae</taxon>
        <taxon>Paliureae</taxon>
        <taxon>Ziziphus</taxon>
    </lineage>
</organism>
<dbReference type="InterPro" id="IPR008930">
    <property type="entry name" value="Terpenoid_cyclase/PrenylTrfase"/>
</dbReference>
<evidence type="ECO:0000256" key="3">
    <source>
        <dbReference type="ARBA" id="ARBA00022842"/>
    </source>
</evidence>
<evidence type="ECO:0000313" key="6">
    <source>
        <dbReference type="EMBL" id="KAH7532985.1"/>
    </source>
</evidence>
<evidence type="ECO:0000256" key="2">
    <source>
        <dbReference type="ARBA" id="ARBA00022723"/>
    </source>
</evidence>
<dbReference type="PANTHER" id="PTHR31225:SF252">
    <property type="entry name" value="TERPENE SYNTHASE 12-RELATED"/>
    <property type="match status" value="1"/>
</dbReference>
<comment type="caution">
    <text evidence="6">The sequence shown here is derived from an EMBL/GenBank/DDBJ whole genome shotgun (WGS) entry which is preliminary data.</text>
</comment>
<proteinExistence type="predicted"/>
<evidence type="ECO:0000256" key="1">
    <source>
        <dbReference type="ARBA" id="ARBA00001946"/>
    </source>
</evidence>
<dbReference type="GO" id="GO:0010333">
    <property type="term" value="F:terpene synthase activity"/>
    <property type="evidence" value="ECO:0007669"/>
    <property type="project" value="InterPro"/>
</dbReference>
<dbReference type="PANTHER" id="PTHR31225">
    <property type="entry name" value="OS04G0344100 PROTEIN-RELATED"/>
    <property type="match status" value="1"/>
</dbReference>
<evidence type="ECO:0000259" key="4">
    <source>
        <dbReference type="Pfam" id="PF01397"/>
    </source>
</evidence>
<reference evidence="6" key="1">
    <citation type="journal article" date="2021" name="Front. Plant Sci.">
        <title>Chromosome-Scale Genome Assembly for Chinese Sour Jujube and Insights Into Its Genome Evolution and Domestication Signature.</title>
        <authorList>
            <person name="Shen L.-Y."/>
            <person name="Luo H."/>
            <person name="Wang X.-L."/>
            <person name="Wang X.-M."/>
            <person name="Qiu X.-J."/>
            <person name="Liu H."/>
            <person name="Zhou S.-S."/>
            <person name="Jia K.-H."/>
            <person name="Nie S."/>
            <person name="Bao Y.-T."/>
            <person name="Zhang R.-G."/>
            <person name="Yun Q.-Z."/>
            <person name="Chai Y.-H."/>
            <person name="Lu J.-Y."/>
            <person name="Li Y."/>
            <person name="Zhao S.-W."/>
            <person name="Mao J.-F."/>
            <person name="Jia S.-G."/>
            <person name="Mao Y.-M."/>
        </authorList>
    </citation>
    <scope>NUCLEOTIDE SEQUENCE</scope>
    <source>
        <strain evidence="6">AT0</strain>
        <tissue evidence="6">Leaf</tissue>
    </source>
</reference>
<dbReference type="InterPro" id="IPR036965">
    <property type="entry name" value="Terpene_synth_N_sf"/>
</dbReference>
<dbReference type="SUPFAM" id="SSF48239">
    <property type="entry name" value="Terpenoid cyclases/Protein prenyltransferases"/>
    <property type="match status" value="1"/>
</dbReference>
<dbReference type="Gene3D" id="1.10.600.10">
    <property type="entry name" value="Farnesyl Diphosphate Synthase"/>
    <property type="match status" value="2"/>
</dbReference>
<dbReference type="SUPFAM" id="SSF48576">
    <property type="entry name" value="Terpenoid synthases"/>
    <property type="match status" value="1"/>
</dbReference>
<accession>A0A978VIR6</accession>
<dbReference type="InterPro" id="IPR001906">
    <property type="entry name" value="Terpene_synth_N"/>
</dbReference>
<protein>
    <submittedName>
        <fullName evidence="6">Uncharacterized protein</fullName>
    </submittedName>
</protein>
<dbReference type="GO" id="GO:0016114">
    <property type="term" value="P:terpenoid biosynthetic process"/>
    <property type="evidence" value="ECO:0007669"/>
    <property type="project" value="InterPro"/>
</dbReference>
<keyword evidence="3" id="KW-0460">Magnesium</keyword>
<gene>
    <name evidence="6" type="ORF">FEM48_Zijuj04G0081500</name>
</gene>
<dbReference type="Gene3D" id="1.50.10.130">
    <property type="entry name" value="Terpene synthase, N-terminal domain"/>
    <property type="match status" value="2"/>
</dbReference>
<comment type="cofactor">
    <cofactor evidence="1">
        <name>Mg(2+)</name>
        <dbReference type="ChEBI" id="CHEBI:18420"/>
    </cofactor>
</comment>